<evidence type="ECO:0000313" key="2">
    <source>
        <dbReference type="Proteomes" id="UP000675881"/>
    </source>
</evidence>
<dbReference type="OrthoDB" id="445695at2759"/>
<name>A0A7R8CRP6_LEPSM</name>
<reference evidence="1" key="1">
    <citation type="submission" date="2021-02" db="EMBL/GenBank/DDBJ databases">
        <authorList>
            <person name="Bekaert M."/>
        </authorList>
    </citation>
    <scope>NUCLEOTIDE SEQUENCE</scope>
    <source>
        <strain evidence="1">IoA-00</strain>
    </source>
</reference>
<sequence>MRRLISNQGSIFNHHLRREVRSNDYPRRVMRKLGVITRSFIFSGLYTREMFNKRRISSSISVDGLHEKDLYYYFNCCSQQQFSDPCQGCSFESDNYNDYSTTYSDISSQNCYCPTCSTCLSPSPPQGFYTTFPPLPGPIPFRSRPLGSIEKVLEYRPLLLLPLQALSLLGVALN</sequence>
<gene>
    <name evidence="1" type="ORF">LSAA_5949</name>
</gene>
<dbReference type="AlphaFoldDB" id="A0A7R8CRP6"/>
<protein>
    <submittedName>
        <fullName evidence="1">(salmon louse) hypothetical protein</fullName>
    </submittedName>
</protein>
<accession>A0A7R8CRP6</accession>
<dbReference type="EMBL" id="HG994594">
    <property type="protein sequence ID" value="CAF2858525.1"/>
    <property type="molecule type" value="Genomic_DNA"/>
</dbReference>
<evidence type="ECO:0000313" key="1">
    <source>
        <dbReference type="EMBL" id="CAF2858525.1"/>
    </source>
</evidence>
<proteinExistence type="predicted"/>
<organism evidence="1 2">
    <name type="scientific">Lepeophtheirus salmonis</name>
    <name type="common">Salmon louse</name>
    <name type="synonym">Caligus salmonis</name>
    <dbReference type="NCBI Taxonomy" id="72036"/>
    <lineage>
        <taxon>Eukaryota</taxon>
        <taxon>Metazoa</taxon>
        <taxon>Ecdysozoa</taxon>
        <taxon>Arthropoda</taxon>
        <taxon>Crustacea</taxon>
        <taxon>Multicrustacea</taxon>
        <taxon>Hexanauplia</taxon>
        <taxon>Copepoda</taxon>
        <taxon>Siphonostomatoida</taxon>
        <taxon>Caligidae</taxon>
        <taxon>Lepeophtheirus</taxon>
    </lineage>
</organism>
<dbReference type="Proteomes" id="UP000675881">
    <property type="component" value="Chromosome 15"/>
</dbReference>
<keyword evidence="2" id="KW-1185">Reference proteome</keyword>